<evidence type="ECO:0000313" key="5">
    <source>
        <dbReference type="EMBL" id="ETN45012.1"/>
    </source>
</evidence>
<dbReference type="GeneID" id="19977227"/>
<dbReference type="AlphaFoldDB" id="W2S8L1"/>
<evidence type="ECO:0000259" key="4">
    <source>
        <dbReference type="Pfam" id="PF04841"/>
    </source>
</evidence>
<comment type="similarity">
    <text evidence="1 2">Belongs to the VPS16 family.</text>
</comment>
<evidence type="ECO:0000313" key="6">
    <source>
        <dbReference type="Proteomes" id="UP000030752"/>
    </source>
</evidence>
<dbReference type="EMBL" id="KB822713">
    <property type="protein sequence ID" value="ETN45012.1"/>
    <property type="molecule type" value="Genomic_DNA"/>
</dbReference>
<keyword evidence="6" id="KW-1185">Reference proteome</keyword>
<dbReference type="InterPro" id="IPR038132">
    <property type="entry name" value="Vps16_C_sf"/>
</dbReference>
<dbReference type="Gene3D" id="1.10.150.780">
    <property type="entry name" value="Vps16, C-terminal region"/>
    <property type="match status" value="1"/>
</dbReference>
<dbReference type="Pfam" id="PF04841">
    <property type="entry name" value="Vps16_N"/>
    <property type="match status" value="1"/>
</dbReference>
<dbReference type="RefSeq" id="XP_008712782.1">
    <property type="nucleotide sequence ID" value="XM_008714560.1"/>
</dbReference>
<sequence>MTSTNPRAGWERIDNQFYRKIRLYEQVFDPDLELENYLVAGAPYSGALALWRNESKISRYRVGGSAKPTIDIYSSSGKLISNISWDKGSIRGLGWSDDEQLLVITEDGTVRCYFGLHEDFTPFSLGLEAEEHGVASCRFWSHGFVALLSNNTLVAVSSFREPHSVQQLAAVPDGKVYAWSLIPPAYTLSRSVEVLLAIDKTIFVVDATEAEDRGLSDGPFSHVSVSPNGRFAALYTEDGKVWVVGSDFQNKYSEYDSKVKTPPARLYWCGNDSVILAWEDEIHMVGPNGAAAKYFYDGQVHVVPDIDGIRLITNDSCEFVHKVPDASEEVFKVGSTTPPSVLLDSIDLLEQKSPKADENIQRIKSSLPDAVETCIRAAGQEYDQALQKQLLRAASFGKSVLDLYSSDEFVDMINDLRVLNAVRDYRIGLPLSYEQYLRLGPERLITRLINRREYLLAIKLSEFLNLSVTKIYVHWASQKVKSSSADDDSIHEVITERLRGKHGVSFEAIARTAYDEGRGHLATSLLNHEPRSGKQVPLLLSMEEDDIALNKAIESGDTDLIFFVLLHLRKKLHHAAFFRSLSEKPLAGALVESSARSQDTELLKDLYYQDDRPIDGSNLLLEEATRQPAVQAVIDKLKLAARVLADAKDPAAVLQTRALTEATQLLKMQEAFDKDVADNTGSYVGLSVNETMFRLIRSGYSKRAAKMQSDFKVPDKTWWWVRLRALVAARLWGELEEVGKVKKSPIGWEPFYNEVLGAGNTRLASTFIPKCTNVPPAERIEMWVKCGMVVKAGEEAVKAKDLNALELLRTKASGAQLGEIERMINQLQPRR</sequence>
<dbReference type="PANTHER" id="PTHR12811:SF0">
    <property type="entry name" value="VACUOLAR PROTEIN SORTING-ASSOCIATED PROTEIN 16 HOMOLOG"/>
    <property type="match status" value="1"/>
</dbReference>
<comment type="function">
    <text evidence="2">Essential for vacuolar protein sorting. Required for vacuole biogenesis, stability and to maintain vacuole morphology.</text>
</comment>
<evidence type="ECO:0000259" key="3">
    <source>
        <dbReference type="Pfam" id="PF04840"/>
    </source>
</evidence>
<dbReference type="InterPro" id="IPR015943">
    <property type="entry name" value="WD40/YVTN_repeat-like_dom_sf"/>
</dbReference>
<accession>W2S8L1</accession>
<dbReference type="GO" id="GO:0016197">
    <property type="term" value="P:endosomal transport"/>
    <property type="evidence" value="ECO:0007669"/>
    <property type="project" value="TreeGrafter"/>
</dbReference>
<dbReference type="InterPro" id="IPR036322">
    <property type="entry name" value="WD40_repeat_dom_sf"/>
</dbReference>
<reference evidence="5 6" key="1">
    <citation type="submission" date="2013-03" db="EMBL/GenBank/DDBJ databases">
        <title>The Genome Sequence of Phialophora europaea CBS 101466.</title>
        <authorList>
            <consortium name="The Broad Institute Genomics Platform"/>
            <person name="Cuomo C."/>
            <person name="de Hoog S."/>
            <person name="Gorbushina A."/>
            <person name="Walker B."/>
            <person name="Young S.K."/>
            <person name="Zeng Q."/>
            <person name="Gargeya S."/>
            <person name="Fitzgerald M."/>
            <person name="Haas B."/>
            <person name="Abouelleil A."/>
            <person name="Allen A.W."/>
            <person name="Alvarado L."/>
            <person name="Arachchi H.M."/>
            <person name="Berlin A.M."/>
            <person name="Chapman S.B."/>
            <person name="Gainer-Dewar J."/>
            <person name="Goldberg J."/>
            <person name="Griggs A."/>
            <person name="Gujja S."/>
            <person name="Hansen M."/>
            <person name="Howarth C."/>
            <person name="Imamovic A."/>
            <person name="Ireland A."/>
            <person name="Larimer J."/>
            <person name="McCowan C."/>
            <person name="Murphy C."/>
            <person name="Pearson M."/>
            <person name="Poon T.W."/>
            <person name="Priest M."/>
            <person name="Roberts A."/>
            <person name="Saif S."/>
            <person name="Shea T."/>
            <person name="Sisk P."/>
            <person name="Sykes S."/>
            <person name="Wortman J."/>
            <person name="Nusbaum C."/>
            <person name="Birren B."/>
        </authorList>
    </citation>
    <scope>NUCLEOTIDE SEQUENCE [LARGE SCALE GENOMIC DNA]</scope>
    <source>
        <strain evidence="5 6">CBS 101466</strain>
    </source>
</reference>
<dbReference type="Proteomes" id="UP000030752">
    <property type="component" value="Unassembled WGS sequence"/>
</dbReference>
<dbReference type="InterPro" id="IPR006926">
    <property type="entry name" value="Vps16_N"/>
</dbReference>
<feature type="domain" description="Vps16 C-terminal" evidence="3">
    <location>
        <begin position="504"/>
        <end position="820"/>
    </location>
</feature>
<evidence type="ECO:0000256" key="1">
    <source>
        <dbReference type="ARBA" id="ARBA00009250"/>
    </source>
</evidence>
<dbReference type="GO" id="GO:0030897">
    <property type="term" value="C:HOPS complex"/>
    <property type="evidence" value="ECO:0007669"/>
    <property type="project" value="TreeGrafter"/>
</dbReference>
<proteinExistence type="inferred from homology"/>
<keyword evidence="2" id="KW-0653">Protein transport</keyword>
<dbReference type="FunCoup" id="W2S8L1">
    <property type="interactions" value="1059"/>
</dbReference>
<dbReference type="STRING" id="1220924.W2S8L1"/>
<dbReference type="HOGENOM" id="CLU_008909_1_0_1"/>
<evidence type="ECO:0000256" key="2">
    <source>
        <dbReference type="PIRNR" id="PIRNR007949"/>
    </source>
</evidence>
<dbReference type="GO" id="GO:0005768">
    <property type="term" value="C:endosome"/>
    <property type="evidence" value="ECO:0007669"/>
    <property type="project" value="TreeGrafter"/>
</dbReference>
<protein>
    <recommendedName>
        <fullName evidence="2">Probable vacuolar protein sorting-associated protein 16 homolog</fullName>
    </recommendedName>
</protein>
<dbReference type="eggNOG" id="KOG2280">
    <property type="taxonomic scope" value="Eukaryota"/>
</dbReference>
<gene>
    <name evidence="5" type="ORF">HMPREF1541_09888</name>
</gene>
<dbReference type="InParanoid" id="W2S8L1"/>
<dbReference type="VEuPathDB" id="FungiDB:HMPREF1541_09888"/>
<dbReference type="PIRSF" id="PIRSF007949">
    <property type="entry name" value="VPS16"/>
    <property type="match status" value="1"/>
</dbReference>
<dbReference type="GO" id="GO:0042144">
    <property type="term" value="P:vacuole fusion, non-autophagic"/>
    <property type="evidence" value="ECO:0007669"/>
    <property type="project" value="TreeGrafter"/>
</dbReference>
<dbReference type="InterPro" id="IPR006925">
    <property type="entry name" value="Vps16_C"/>
</dbReference>
<name>W2S8L1_CYPE1</name>
<dbReference type="GO" id="GO:0003779">
    <property type="term" value="F:actin binding"/>
    <property type="evidence" value="ECO:0007669"/>
    <property type="project" value="TreeGrafter"/>
</dbReference>
<dbReference type="Gene3D" id="2.130.10.10">
    <property type="entry name" value="YVTN repeat-like/Quinoprotein amine dehydrogenase"/>
    <property type="match status" value="1"/>
</dbReference>
<dbReference type="SUPFAM" id="SSF50978">
    <property type="entry name" value="WD40 repeat-like"/>
    <property type="match status" value="1"/>
</dbReference>
<dbReference type="InterPro" id="IPR016534">
    <property type="entry name" value="VPS16"/>
</dbReference>
<feature type="domain" description="Vps16 N-terminal" evidence="4">
    <location>
        <begin position="8"/>
        <end position="411"/>
    </location>
</feature>
<organism evidence="5 6">
    <name type="scientific">Cyphellophora europaea (strain CBS 101466)</name>
    <name type="common">Phialophora europaea</name>
    <dbReference type="NCBI Taxonomy" id="1220924"/>
    <lineage>
        <taxon>Eukaryota</taxon>
        <taxon>Fungi</taxon>
        <taxon>Dikarya</taxon>
        <taxon>Ascomycota</taxon>
        <taxon>Pezizomycotina</taxon>
        <taxon>Eurotiomycetes</taxon>
        <taxon>Chaetothyriomycetidae</taxon>
        <taxon>Chaetothyriales</taxon>
        <taxon>Cyphellophoraceae</taxon>
        <taxon>Cyphellophora</taxon>
    </lineage>
</organism>
<dbReference type="OrthoDB" id="1792at2759"/>
<keyword evidence="2" id="KW-0813">Transport</keyword>
<dbReference type="Pfam" id="PF04840">
    <property type="entry name" value="Vps16_C"/>
    <property type="match status" value="1"/>
</dbReference>
<dbReference type="PANTHER" id="PTHR12811">
    <property type="entry name" value="VACUOLAR PROTEIN SORTING VPS16"/>
    <property type="match status" value="1"/>
</dbReference>
<dbReference type="GO" id="GO:0006886">
    <property type="term" value="P:intracellular protein transport"/>
    <property type="evidence" value="ECO:0007669"/>
    <property type="project" value="InterPro"/>
</dbReference>